<evidence type="ECO:0000313" key="2">
    <source>
        <dbReference type="EMBL" id="CAF9913613.1"/>
    </source>
</evidence>
<dbReference type="OrthoDB" id="2583188at2759"/>
<name>A0A8H3ICR5_9LECA</name>
<keyword evidence="3" id="KW-1185">Reference proteome</keyword>
<sequence length="547" mass="59539">MLTSCKRRSWITAHLVVTTLLPTLGFSWTPVVVKNVTELGAQLSPDVTNVSRDGGSSSLINGKIVWAYDDTECFDREGNQLSFVSNTAAISNQPNKNVSAVADFGVVEVGKDQNGEPKRAILADTTVGTGGWIPFQPDELDFNNQRKGSQRVAIWPGTSPTSLNLAQAFLFAPLVYVDSKPKDPARQYLPRGMTLVTITAPQTGPVATRQGDLIIPGTEVAFGGYSTLIGYKSDRQDSDLGDRDIYALGIDDNGLQLARVAINDIRDWSQYTFYEPDVQKFSENAPQCHMSDPKKIYLPGSFSSGSIFYSPYFRTFIMIYFNRMVDSTFYLRYLDLDLPLKADPTWLTGGRNGEGIVPEDAEALVKYAWSVEQKIWTSPTKQGGFNYAGIAHPEFFNRQYFAPTLYPVLTPKAKRVNDWYGASLISEAAGGGDGKNILLSWTAQLQSGLNNGIYQVQLALLEFGDIPPNPAASGTVVPPTDAGPSPTAFGPASSSKHGPQPVNTALNMMEKGNGHSSLFGYRREGWKGFLGTLGRAVLMLGPLGIGL</sequence>
<feature type="compositionally biased region" description="Polar residues" evidence="1">
    <location>
        <begin position="492"/>
        <end position="502"/>
    </location>
</feature>
<evidence type="ECO:0000313" key="3">
    <source>
        <dbReference type="Proteomes" id="UP000664521"/>
    </source>
</evidence>
<gene>
    <name evidence="2" type="ORF">HETSPECPRED_001610</name>
</gene>
<dbReference type="Proteomes" id="UP000664521">
    <property type="component" value="Unassembled WGS sequence"/>
</dbReference>
<dbReference type="AlphaFoldDB" id="A0A8H3ICR5"/>
<dbReference type="EMBL" id="CAJPDS010000013">
    <property type="protein sequence ID" value="CAF9913613.1"/>
    <property type="molecule type" value="Genomic_DNA"/>
</dbReference>
<accession>A0A8H3ICR5</accession>
<comment type="caution">
    <text evidence="2">The sequence shown here is derived from an EMBL/GenBank/DDBJ whole genome shotgun (WGS) entry which is preliminary data.</text>
</comment>
<reference evidence="2" key="1">
    <citation type="submission" date="2021-03" db="EMBL/GenBank/DDBJ databases">
        <authorList>
            <person name="Tagirdzhanova G."/>
        </authorList>
    </citation>
    <scope>NUCLEOTIDE SEQUENCE</scope>
</reference>
<proteinExistence type="predicted"/>
<protein>
    <submittedName>
        <fullName evidence="2">Uncharacterized protein</fullName>
    </submittedName>
</protein>
<feature type="region of interest" description="Disordered" evidence="1">
    <location>
        <begin position="471"/>
        <end position="502"/>
    </location>
</feature>
<evidence type="ECO:0000256" key="1">
    <source>
        <dbReference type="SAM" id="MobiDB-lite"/>
    </source>
</evidence>
<organism evidence="2 3">
    <name type="scientific">Heterodermia speciosa</name>
    <dbReference type="NCBI Taxonomy" id="116794"/>
    <lineage>
        <taxon>Eukaryota</taxon>
        <taxon>Fungi</taxon>
        <taxon>Dikarya</taxon>
        <taxon>Ascomycota</taxon>
        <taxon>Pezizomycotina</taxon>
        <taxon>Lecanoromycetes</taxon>
        <taxon>OSLEUM clade</taxon>
        <taxon>Lecanoromycetidae</taxon>
        <taxon>Caliciales</taxon>
        <taxon>Physciaceae</taxon>
        <taxon>Heterodermia</taxon>
    </lineage>
</organism>